<feature type="compositionally biased region" description="Polar residues" evidence="5">
    <location>
        <begin position="682"/>
        <end position="704"/>
    </location>
</feature>
<dbReference type="GO" id="GO:0072542">
    <property type="term" value="F:protein phosphatase activator activity"/>
    <property type="evidence" value="ECO:0007669"/>
    <property type="project" value="TreeGrafter"/>
</dbReference>
<evidence type="ECO:0000313" key="9">
    <source>
        <dbReference type="Proteomes" id="UP000694383"/>
    </source>
</evidence>
<evidence type="ECO:0000256" key="2">
    <source>
        <dbReference type="ARBA" id="ARBA00042013"/>
    </source>
</evidence>
<sequence>MTDTRRRVKVYTLNEDRQWDDRGTGHVSSAYVERLKGTSLLVRAESDGSLLLESKINPNTAYQKQQDTLIVWSEGENYDLALSFQEKAGCDEIWEKICQVQGKDPSVDITQDVVDESEEERFDDMSSPGLELPPCELNRLEDLAELVASSLPSPLRREKLALAVENEGYIRKLLELFRICEDLDNREGLHHLYEIIKGIFLLNRTALFEVMFSDECIMDVIGCLEFDPSLLQPRRHREFLTKTARFKEVIPISDPELRQKIHQTYRVQYIQDMVLPTPSVFEENMLSTLHSFIFFNKVEIVGMLQDDEKFLTDLFAQLTDESTDDDKRHELGMDDVQVRGAATDIFSYLVEYNPSMVREFVMQESQQNDDDILLINLIIEHMICDSDPELGGAVQLMGLLRTLLDPENMLATANKTEKTEFLSFFYKHCMHVLSAPLLANTTEEKPSKDDFQTSQLLALILELLTFCVEHHTYHIKNYIINKDILRRVLVLTASQHAFLALCALRFMRRIIGLKDEFYNRYIMRNFLFEPVVKAFLKNGSRYNLMNSAIIEMFEYVRVEDVKSLTAHIVENYWKALEDVDYVQTFKGLKLRYEQQRERQDNPKLDSMRSILRNHRFRRDARTLEDEEEMWFNTDEDDLEDGEAVVPPSDKMKSEEDLMEPISKFMERKKLKDTEDKDVLGKSTLTGRQSPSFKLSFSGSTKTNISSPPSSASLNPGSPGSPGSGSRGSPPTTTVTTKQGLVGLVDYPVDDEEEEEEEEEEDGENKEDAVPPTKKSKLSS</sequence>
<dbReference type="InterPro" id="IPR006887">
    <property type="entry name" value="P4R3-like_central_dom"/>
</dbReference>
<dbReference type="Proteomes" id="UP000694383">
    <property type="component" value="Unplaced"/>
</dbReference>
<feature type="region of interest" description="Disordered" evidence="5">
    <location>
        <begin position="676"/>
        <end position="779"/>
    </location>
</feature>
<dbReference type="PANTHER" id="PTHR23318">
    <property type="entry name" value="ATP SYNTHASE GAMMA-RELATED"/>
    <property type="match status" value="1"/>
</dbReference>
<keyword evidence="9" id="KW-1185">Reference proteome</keyword>
<evidence type="ECO:0000259" key="6">
    <source>
        <dbReference type="Pfam" id="PF04802"/>
    </source>
</evidence>
<dbReference type="GeneTree" id="ENSGT00390000018199"/>
<dbReference type="InterPro" id="IPR016024">
    <property type="entry name" value="ARM-type_fold"/>
</dbReference>
<dbReference type="InterPro" id="IPR011993">
    <property type="entry name" value="PH-like_dom_sf"/>
</dbReference>
<reference evidence="8" key="2">
    <citation type="submission" date="2025-09" db="UniProtKB">
        <authorList>
            <consortium name="Ensembl"/>
        </authorList>
    </citation>
    <scope>IDENTIFICATION</scope>
</reference>
<organism evidence="8 9">
    <name type="scientific">Oryzias sinensis</name>
    <name type="common">Chinese medaka</name>
    <dbReference type="NCBI Taxonomy" id="183150"/>
    <lineage>
        <taxon>Eukaryota</taxon>
        <taxon>Metazoa</taxon>
        <taxon>Chordata</taxon>
        <taxon>Craniata</taxon>
        <taxon>Vertebrata</taxon>
        <taxon>Euteleostomi</taxon>
        <taxon>Actinopterygii</taxon>
        <taxon>Neopterygii</taxon>
        <taxon>Teleostei</taxon>
        <taxon>Neoteleostei</taxon>
        <taxon>Acanthomorphata</taxon>
        <taxon>Ovalentaria</taxon>
        <taxon>Atherinomorphae</taxon>
        <taxon>Beloniformes</taxon>
        <taxon>Adrianichthyidae</taxon>
        <taxon>Oryziinae</taxon>
        <taxon>Oryzias</taxon>
    </lineage>
</organism>
<dbReference type="InterPro" id="IPR055236">
    <property type="entry name" value="EVH1_PP4R3"/>
</dbReference>
<evidence type="ECO:0000313" key="8">
    <source>
        <dbReference type="Ensembl" id="ENSOSIP00000018725.1"/>
    </source>
</evidence>
<evidence type="ECO:0000256" key="5">
    <source>
        <dbReference type="SAM" id="MobiDB-lite"/>
    </source>
</evidence>
<dbReference type="GO" id="GO:0006974">
    <property type="term" value="P:DNA damage response"/>
    <property type="evidence" value="ECO:0007669"/>
    <property type="project" value="TreeGrafter"/>
</dbReference>
<dbReference type="Ensembl" id="ENSOSIT00000019773.1">
    <property type="protein sequence ID" value="ENSOSIP00000018725.1"/>
    <property type="gene ID" value="ENSOSIG00000010125.1"/>
</dbReference>
<dbReference type="InterPro" id="IPR051137">
    <property type="entry name" value="PP4R3-like"/>
</dbReference>
<dbReference type="FunFam" id="2.30.29.30:FF:000051">
    <property type="entry name" value="Serine/threonine-protein phosphatase 4 regulatory subunit 3B"/>
    <property type="match status" value="1"/>
</dbReference>
<protein>
    <recommendedName>
        <fullName evidence="4">Serine/threonine-protein phosphatase 4 regulatory subunit 3</fullName>
    </recommendedName>
    <alternativeName>
        <fullName evidence="2">SMEK homolog 1</fullName>
    </alternativeName>
</protein>
<proteinExistence type="inferred from homology"/>
<feature type="region of interest" description="Disordered" evidence="5">
    <location>
        <begin position="633"/>
        <end position="656"/>
    </location>
</feature>
<reference evidence="8" key="1">
    <citation type="submission" date="2025-08" db="UniProtKB">
        <authorList>
            <consortium name="Ensembl"/>
        </authorList>
    </citation>
    <scope>IDENTIFICATION</scope>
</reference>
<dbReference type="Pfam" id="PF22972">
    <property type="entry name" value="EVH1_PP4R3"/>
    <property type="match status" value="1"/>
</dbReference>
<evidence type="ECO:0000256" key="3">
    <source>
        <dbReference type="ARBA" id="ARBA00057252"/>
    </source>
</evidence>
<feature type="domain" description="Serine/threonine-protein phosphatase 4 regulatory subunit 3-like central" evidence="6">
    <location>
        <begin position="331"/>
        <end position="594"/>
    </location>
</feature>
<name>A0A8C7XVS0_9TELE</name>
<dbReference type="GO" id="GO:0005654">
    <property type="term" value="C:nucleoplasm"/>
    <property type="evidence" value="ECO:0007669"/>
    <property type="project" value="TreeGrafter"/>
</dbReference>
<dbReference type="GO" id="GO:0030289">
    <property type="term" value="C:protein phosphatase 4 complex"/>
    <property type="evidence" value="ECO:0007669"/>
    <property type="project" value="TreeGrafter"/>
</dbReference>
<dbReference type="SUPFAM" id="SSF48371">
    <property type="entry name" value="ARM repeat"/>
    <property type="match status" value="1"/>
</dbReference>
<evidence type="ECO:0000259" key="7">
    <source>
        <dbReference type="Pfam" id="PF22972"/>
    </source>
</evidence>
<feature type="compositionally biased region" description="Acidic residues" evidence="5">
    <location>
        <begin position="747"/>
        <end position="764"/>
    </location>
</feature>
<comment type="function">
    <text evidence="3">Regulatory subunit of serine/threonine-protein phosphatase 4.</text>
</comment>
<evidence type="ECO:0000256" key="1">
    <source>
        <dbReference type="ARBA" id="ARBA00008809"/>
    </source>
</evidence>
<comment type="similarity">
    <text evidence="1">Belongs to the SMEK family.</text>
</comment>
<evidence type="ECO:0000256" key="4">
    <source>
        <dbReference type="ARBA" id="ARBA00068937"/>
    </source>
</evidence>
<feature type="compositionally biased region" description="Low complexity" evidence="5">
    <location>
        <begin position="705"/>
        <end position="717"/>
    </location>
</feature>
<accession>A0A8C7XVS0</accession>
<feature type="compositionally biased region" description="Acidic residues" evidence="5">
    <location>
        <begin position="633"/>
        <end position="642"/>
    </location>
</feature>
<dbReference type="PANTHER" id="PTHR23318:SF3">
    <property type="entry name" value="SERINE_THREONINE-PROTEIN PHOSPHATASE 4 REGULATORY SUBUNIT 3A"/>
    <property type="match status" value="1"/>
</dbReference>
<dbReference type="Pfam" id="PF04802">
    <property type="entry name" value="PP4R3"/>
    <property type="match status" value="1"/>
</dbReference>
<dbReference type="AlphaFoldDB" id="A0A8C7XVS0"/>
<dbReference type="Gene3D" id="2.30.29.30">
    <property type="entry name" value="Pleckstrin-homology domain (PH domain)/Phosphotyrosine-binding domain (PTB)"/>
    <property type="match status" value="1"/>
</dbReference>
<dbReference type="SUPFAM" id="SSF50729">
    <property type="entry name" value="PH domain-like"/>
    <property type="match status" value="1"/>
</dbReference>
<feature type="domain" description="PP4R3 EVH1-like" evidence="7">
    <location>
        <begin position="5"/>
        <end position="101"/>
    </location>
</feature>